<dbReference type="InterPro" id="IPR039491">
    <property type="entry name" value="REX1-B"/>
</dbReference>
<dbReference type="PANTHER" id="PTHR28309">
    <property type="entry name" value="REQUIRED FOR EXCISION 1-B DOMAIN-CONTAINING PROTEIN"/>
    <property type="match status" value="1"/>
</dbReference>
<dbReference type="EMBL" id="NQVE01000097">
    <property type="protein sequence ID" value="RAL49029.1"/>
    <property type="molecule type" value="Genomic_DNA"/>
</dbReference>
<protein>
    <submittedName>
        <fullName evidence="1">Uncharacterized protein</fullName>
    </submittedName>
</protein>
<name>A0A328DXA3_9ASTE</name>
<proteinExistence type="predicted"/>
<organism evidence="1 2">
    <name type="scientific">Cuscuta australis</name>
    <dbReference type="NCBI Taxonomy" id="267555"/>
    <lineage>
        <taxon>Eukaryota</taxon>
        <taxon>Viridiplantae</taxon>
        <taxon>Streptophyta</taxon>
        <taxon>Embryophyta</taxon>
        <taxon>Tracheophyta</taxon>
        <taxon>Spermatophyta</taxon>
        <taxon>Magnoliopsida</taxon>
        <taxon>eudicotyledons</taxon>
        <taxon>Gunneridae</taxon>
        <taxon>Pentapetalae</taxon>
        <taxon>asterids</taxon>
        <taxon>lamiids</taxon>
        <taxon>Solanales</taxon>
        <taxon>Convolvulaceae</taxon>
        <taxon>Cuscuteae</taxon>
        <taxon>Cuscuta</taxon>
        <taxon>Cuscuta subgen. Grammica</taxon>
        <taxon>Cuscuta sect. Cleistogrammica</taxon>
    </lineage>
</organism>
<sequence>MNQATVEAEFEKKVAIGDEMEEVVQGNGGGGNGDDETRTTPSVIAALLRRFLALQQRRAQAYAKLKRGFEDYMVSGLELAYQKLCREITVEFSDCSKQVLEIESQLLTHSCFREDLAGLLRSVQAQEKQKLQLTATMQVLKKAGRPSERIVSHENCRFSKPTGHECVHIQKITEASGTEEAEADAEYENALKEAIKGVQDAVTVINEHLEEVRYEIASLEDCS</sequence>
<comment type="caution">
    <text evidence="1">The sequence shown here is derived from an EMBL/GenBank/DDBJ whole genome shotgun (WGS) entry which is preliminary data.</text>
</comment>
<dbReference type="PANTHER" id="PTHR28309:SF1">
    <property type="entry name" value="REQUIRED FOR EXCISION 1-B DOMAIN-CONTAINING PROTEIN"/>
    <property type="match status" value="1"/>
</dbReference>
<dbReference type="Pfam" id="PF14966">
    <property type="entry name" value="DNA_repr_REX1B"/>
    <property type="match status" value="1"/>
</dbReference>
<accession>A0A328DXA3</accession>
<keyword evidence="2" id="KW-1185">Reference proteome</keyword>
<evidence type="ECO:0000313" key="2">
    <source>
        <dbReference type="Proteomes" id="UP000249390"/>
    </source>
</evidence>
<gene>
    <name evidence="1" type="ORF">DM860_001349</name>
</gene>
<dbReference type="AlphaFoldDB" id="A0A328DXA3"/>
<reference evidence="1 2" key="1">
    <citation type="submission" date="2018-06" db="EMBL/GenBank/DDBJ databases">
        <title>The Genome of Cuscuta australis (Dodder) Provides Insight into the Evolution of Plant Parasitism.</title>
        <authorList>
            <person name="Liu H."/>
        </authorList>
    </citation>
    <scope>NUCLEOTIDE SEQUENCE [LARGE SCALE GENOMIC DNA]</scope>
    <source>
        <strain evidence="2">cv. Yunnan</strain>
        <tissue evidence="1">Vines</tissue>
    </source>
</reference>
<evidence type="ECO:0000313" key="1">
    <source>
        <dbReference type="EMBL" id="RAL49029.1"/>
    </source>
</evidence>
<dbReference type="Proteomes" id="UP000249390">
    <property type="component" value="Unassembled WGS sequence"/>
</dbReference>